<accession>M0CPL1</accession>
<gene>
    <name evidence="2" type="ORF">C476_02157</name>
</gene>
<feature type="compositionally biased region" description="Basic and acidic residues" evidence="1">
    <location>
        <begin position="1"/>
        <end position="11"/>
    </location>
</feature>
<sequence>MTLDRKTAERRRFARLLGTDGDRGSGLPVGTDTNSGGTDRDEPTRQADDDRDGDGEADGASTRAR</sequence>
<dbReference type="PATRIC" id="fig|1230457.4.peg.424"/>
<evidence type="ECO:0000313" key="3">
    <source>
        <dbReference type="Proteomes" id="UP000011615"/>
    </source>
</evidence>
<comment type="caution">
    <text evidence="2">The sequence shown here is derived from an EMBL/GenBank/DDBJ whole genome shotgun (WGS) entry which is preliminary data.</text>
</comment>
<dbReference type="AlphaFoldDB" id="M0CPL1"/>
<dbReference type="eggNOG" id="arCOG11316">
    <property type="taxonomic scope" value="Archaea"/>
</dbReference>
<proteinExistence type="predicted"/>
<dbReference type="RefSeq" id="WP_008009413.1">
    <property type="nucleotide sequence ID" value="NZ_AOIT01000016.1"/>
</dbReference>
<dbReference type="EMBL" id="AOIT01000016">
    <property type="protein sequence ID" value="ELZ25205.1"/>
    <property type="molecule type" value="Genomic_DNA"/>
</dbReference>
<protein>
    <submittedName>
        <fullName evidence="2">Uncharacterized protein</fullName>
    </submittedName>
</protein>
<feature type="compositionally biased region" description="Basic and acidic residues" evidence="1">
    <location>
        <begin position="38"/>
        <end position="48"/>
    </location>
</feature>
<reference evidence="2 3" key="1">
    <citation type="journal article" date="2014" name="PLoS Genet.">
        <title>Phylogenetically driven sequencing of extremely halophilic archaea reveals strategies for static and dynamic osmo-response.</title>
        <authorList>
            <person name="Becker E.A."/>
            <person name="Seitzer P.M."/>
            <person name="Tritt A."/>
            <person name="Larsen D."/>
            <person name="Krusor M."/>
            <person name="Yao A.I."/>
            <person name="Wu D."/>
            <person name="Madern D."/>
            <person name="Eisen J.A."/>
            <person name="Darling A.E."/>
            <person name="Facciotti M.T."/>
        </authorList>
    </citation>
    <scope>NUCLEOTIDE SEQUENCE [LARGE SCALE GENOMIC DNA]</scope>
    <source>
        <strain evidence="2 3">JCM 13563</strain>
    </source>
</reference>
<name>M0CPL1_9EURY</name>
<dbReference type="OrthoDB" id="205759at2157"/>
<evidence type="ECO:0000256" key="1">
    <source>
        <dbReference type="SAM" id="MobiDB-lite"/>
    </source>
</evidence>
<feature type="region of interest" description="Disordered" evidence="1">
    <location>
        <begin position="1"/>
        <end position="65"/>
    </location>
</feature>
<organism evidence="2 3">
    <name type="scientific">Natrinema limicola JCM 13563</name>
    <dbReference type="NCBI Taxonomy" id="1230457"/>
    <lineage>
        <taxon>Archaea</taxon>
        <taxon>Methanobacteriati</taxon>
        <taxon>Methanobacteriota</taxon>
        <taxon>Stenosarchaea group</taxon>
        <taxon>Halobacteria</taxon>
        <taxon>Halobacteriales</taxon>
        <taxon>Natrialbaceae</taxon>
        <taxon>Natrinema</taxon>
    </lineage>
</organism>
<dbReference type="Proteomes" id="UP000011615">
    <property type="component" value="Unassembled WGS sequence"/>
</dbReference>
<keyword evidence="3" id="KW-1185">Reference proteome</keyword>
<evidence type="ECO:0000313" key="2">
    <source>
        <dbReference type="EMBL" id="ELZ25205.1"/>
    </source>
</evidence>